<keyword evidence="5" id="KW-1185">Reference proteome</keyword>
<dbReference type="InterPro" id="IPR000620">
    <property type="entry name" value="EamA_dom"/>
</dbReference>
<gene>
    <name evidence="4" type="ORF">SAMN02745823_03397</name>
</gene>
<keyword evidence="2" id="KW-1133">Transmembrane helix</keyword>
<dbReference type="PANTHER" id="PTHR12715">
    <property type="entry name" value="TRANSPORTER, DRUG/METABOLITE EXPORTER FAMILY"/>
    <property type="match status" value="1"/>
</dbReference>
<feature type="transmembrane region" description="Helical" evidence="2">
    <location>
        <begin position="66"/>
        <end position="84"/>
    </location>
</feature>
<dbReference type="SUPFAM" id="SSF103481">
    <property type="entry name" value="Multidrug resistance efflux transporter EmrE"/>
    <property type="match status" value="2"/>
</dbReference>
<evidence type="ECO:0000313" key="5">
    <source>
        <dbReference type="Proteomes" id="UP000183995"/>
    </source>
</evidence>
<organism evidence="4 5">
    <name type="scientific">Sporobacter termitidis DSM 10068</name>
    <dbReference type="NCBI Taxonomy" id="1123282"/>
    <lineage>
        <taxon>Bacteria</taxon>
        <taxon>Bacillati</taxon>
        <taxon>Bacillota</taxon>
        <taxon>Clostridia</taxon>
        <taxon>Eubacteriales</taxon>
        <taxon>Oscillospiraceae</taxon>
        <taxon>Sporobacter</taxon>
    </lineage>
</organism>
<dbReference type="EMBL" id="FQXV01000015">
    <property type="protein sequence ID" value="SHI20721.1"/>
    <property type="molecule type" value="Genomic_DNA"/>
</dbReference>
<feature type="transmembrane region" description="Helical" evidence="2">
    <location>
        <begin position="7"/>
        <end position="28"/>
    </location>
</feature>
<keyword evidence="2" id="KW-0812">Transmembrane</keyword>
<evidence type="ECO:0000259" key="3">
    <source>
        <dbReference type="Pfam" id="PF00892"/>
    </source>
</evidence>
<feature type="transmembrane region" description="Helical" evidence="2">
    <location>
        <begin position="146"/>
        <end position="165"/>
    </location>
</feature>
<dbReference type="Proteomes" id="UP000183995">
    <property type="component" value="Unassembled WGS sequence"/>
</dbReference>
<feature type="transmembrane region" description="Helical" evidence="2">
    <location>
        <begin position="34"/>
        <end position="54"/>
    </location>
</feature>
<proteinExistence type="inferred from homology"/>
<feature type="transmembrane region" description="Helical" evidence="2">
    <location>
        <begin position="266"/>
        <end position="284"/>
    </location>
</feature>
<feature type="transmembrane region" description="Helical" evidence="2">
    <location>
        <begin position="177"/>
        <end position="195"/>
    </location>
</feature>
<feature type="transmembrane region" description="Helical" evidence="2">
    <location>
        <begin position="122"/>
        <end position="140"/>
    </location>
</feature>
<dbReference type="RefSeq" id="WP_073081721.1">
    <property type="nucleotide sequence ID" value="NZ_FQXV01000015.1"/>
</dbReference>
<dbReference type="GO" id="GO:0016020">
    <property type="term" value="C:membrane"/>
    <property type="evidence" value="ECO:0007669"/>
    <property type="project" value="InterPro"/>
</dbReference>
<accession>A0A1M5Z912</accession>
<feature type="transmembrane region" description="Helical" evidence="2">
    <location>
        <begin position="241"/>
        <end position="260"/>
    </location>
</feature>
<evidence type="ECO:0000256" key="2">
    <source>
        <dbReference type="SAM" id="Phobius"/>
    </source>
</evidence>
<dbReference type="PANTHER" id="PTHR12715:SF4">
    <property type="entry name" value="EAMA DOMAIN-CONTAINING PROTEIN"/>
    <property type="match status" value="1"/>
</dbReference>
<dbReference type="STRING" id="1123282.SAMN02745823_03397"/>
<dbReference type="InterPro" id="IPR052756">
    <property type="entry name" value="Alkyne_AA_exporter"/>
</dbReference>
<feature type="transmembrane region" description="Helical" evidence="2">
    <location>
        <begin position="96"/>
        <end position="115"/>
    </location>
</feature>
<name>A0A1M5Z912_9FIRM</name>
<comment type="similarity">
    <text evidence="1">Belongs to the EamA transporter family.</text>
</comment>
<feature type="domain" description="EamA" evidence="3">
    <location>
        <begin position="148"/>
        <end position="283"/>
    </location>
</feature>
<dbReference type="Pfam" id="PF00892">
    <property type="entry name" value="EamA"/>
    <property type="match status" value="2"/>
</dbReference>
<feature type="transmembrane region" description="Helical" evidence="2">
    <location>
        <begin position="207"/>
        <end position="229"/>
    </location>
</feature>
<evidence type="ECO:0000256" key="1">
    <source>
        <dbReference type="ARBA" id="ARBA00007362"/>
    </source>
</evidence>
<dbReference type="InterPro" id="IPR037185">
    <property type="entry name" value="EmrE-like"/>
</dbReference>
<protein>
    <submittedName>
        <fullName evidence="4">EamA domain-containing membrane protein RarD</fullName>
    </submittedName>
</protein>
<feature type="domain" description="EamA" evidence="3">
    <location>
        <begin position="10"/>
        <end position="138"/>
    </location>
</feature>
<dbReference type="AlphaFoldDB" id="A0A1M5Z912"/>
<keyword evidence="2" id="KW-0472">Membrane</keyword>
<dbReference type="OrthoDB" id="9809509at2"/>
<sequence>MKFKNSFHPYAIITIVFWSCAYVLSRLALAHFSAYALGLLRYIIATVVMLAVILFNKMKRPAPRDLLWFLAAGACGFTLYMIAFNTGCETVNSSTSSVIIAIVPVVTSVMARVIYRERLTVVQWLSTGVSFAGVVVLTALSGGLAVNAGILWLLAAVVFLSLFNILQRKLTKTYSPLQTSAFSIFAGTLLLGVFLPSSIAQAATAPAIQWVYLIILGVGSSAIAYLAWAMALARAEKTSSVTNYMFVTPFLASVMGVVIGGEEVRLPTVIGGLVIIAGLVLFNLGGRWQKRRSAAPAAEHAE</sequence>
<evidence type="ECO:0000313" key="4">
    <source>
        <dbReference type="EMBL" id="SHI20721.1"/>
    </source>
</evidence>
<reference evidence="4 5" key="1">
    <citation type="submission" date="2016-11" db="EMBL/GenBank/DDBJ databases">
        <authorList>
            <person name="Jaros S."/>
            <person name="Januszkiewicz K."/>
            <person name="Wedrychowicz H."/>
        </authorList>
    </citation>
    <scope>NUCLEOTIDE SEQUENCE [LARGE SCALE GENOMIC DNA]</scope>
    <source>
        <strain evidence="4 5">DSM 10068</strain>
    </source>
</reference>
<dbReference type="Gene3D" id="1.10.3730.20">
    <property type="match status" value="1"/>
</dbReference>